<dbReference type="Gene3D" id="3.40.30.10">
    <property type="entry name" value="Glutaredoxin"/>
    <property type="match status" value="1"/>
</dbReference>
<evidence type="ECO:0000313" key="3">
    <source>
        <dbReference type="EMBL" id="MCT7965875.1"/>
    </source>
</evidence>
<protein>
    <submittedName>
        <fullName evidence="3">Thioredoxin domain-containing protein</fullName>
    </submittedName>
</protein>
<evidence type="ECO:0000313" key="4">
    <source>
        <dbReference type="Proteomes" id="UP001525890"/>
    </source>
</evidence>
<feature type="chain" id="PRO_5046508139" evidence="1">
    <location>
        <begin position="24"/>
        <end position="166"/>
    </location>
</feature>
<evidence type="ECO:0000256" key="1">
    <source>
        <dbReference type="SAM" id="SignalP"/>
    </source>
</evidence>
<organism evidence="3 4">
    <name type="scientific">Laspinema palackyanum D2a</name>
    <dbReference type="NCBI Taxonomy" id="2953684"/>
    <lineage>
        <taxon>Bacteria</taxon>
        <taxon>Bacillati</taxon>
        <taxon>Cyanobacteriota</taxon>
        <taxon>Cyanophyceae</taxon>
        <taxon>Oscillatoriophycideae</taxon>
        <taxon>Oscillatoriales</taxon>
        <taxon>Laspinemataceae</taxon>
        <taxon>Laspinema</taxon>
        <taxon>Laspinema palackyanum</taxon>
    </lineage>
</organism>
<keyword evidence="4" id="KW-1185">Reference proteome</keyword>
<dbReference type="PROSITE" id="PS51352">
    <property type="entry name" value="THIOREDOXIN_2"/>
    <property type="match status" value="1"/>
</dbReference>
<reference evidence="3 4" key="1">
    <citation type="journal article" date="2022" name="Front. Microbiol.">
        <title>High genomic differentiation and limited gene flow indicate recent cryptic speciation within the genus Laspinema (cyanobacteria).</title>
        <authorList>
            <person name="Stanojkovic A."/>
            <person name="Skoupy S."/>
            <person name="Skaloud P."/>
            <person name="Dvorak P."/>
        </authorList>
    </citation>
    <scope>NUCLEOTIDE SEQUENCE [LARGE SCALE GENOMIC DNA]</scope>
    <source>
        <strain evidence="3 4">D2a</strain>
    </source>
</reference>
<feature type="domain" description="Thioredoxin" evidence="2">
    <location>
        <begin position="35"/>
        <end position="164"/>
    </location>
</feature>
<dbReference type="Proteomes" id="UP001525890">
    <property type="component" value="Unassembled WGS sequence"/>
</dbReference>
<dbReference type="InterPro" id="IPR013766">
    <property type="entry name" value="Thioredoxin_domain"/>
</dbReference>
<dbReference type="Pfam" id="PF00085">
    <property type="entry name" value="Thioredoxin"/>
    <property type="match status" value="1"/>
</dbReference>
<dbReference type="PANTHER" id="PTHR47353:SF1">
    <property type="entry name" value="THIOREDOXIN-LIKE PROTEIN HCF164, CHLOROPLASTIC"/>
    <property type="match status" value="1"/>
</dbReference>
<dbReference type="SUPFAM" id="SSF52833">
    <property type="entry name" value="Thioredoxin-like"/>
    <property type="match status" value="1"/>
</dbReference>
<dbReference type="RefSeq" id="WP_368005549.1">
    <property type="nucleotide sequence ID" value="NZ_JAMXFF010000006.1"/>
</dbReference>
<dbReference type="EMBL" id="JAMXFF010000006">
    <property type="protein sequence ID" value="MCT7965875.1"/>
    <property type="molecule type" value="Genomic_DNA"/>
</dbReference>
<dbReference type="InterPro" id="IPR036249">
    <property type="entry name" value="Thioredoxin-like_sf"/>
</dbReference>
<name>A0ABT2MMA1_9CYAN</name>
<evidence type="ECO:0000259" key="2">
    <source>
        <dbReference type="PROSITE" id="PS51352"/>
    </source>
</evidence>
<gene>
    <name evidence="3" type="ORF">NG799_05960</name>
</gene>
<dbReference type="InterPro" id="IPR017937">
    <property type="entry name" value="Thioredoxin_CS"/>
</dbReference>
<sequence length="166" mass="17713">MRKSLLWLSLSLGSLMFTVSLVAANPLNSSASTHPAIAQANPCAGKKENVGGPLAPCLQGKPVVVDIYASWCPACQNIAPTLEQLRSQYGDDIHFIVLDVSDRTKTRQSETLATELGLSDFFAANRSQTGMVAIIDPATGNILAQHRNNANLGDYTSVIDSAISQR</sequence>
<accession>A0ABT2MMA1</accession>
<dbReference type="PROSITE" id="PS00194">
    <property type="entry name" value="THIOREDOXIN_1"/>
    <property type="match status" value="1"/>
</dbReference>
<dbReference type="InterPro" id="IPR044241">
    <property type="entry name" value="TxlA/HCF164"/>
</dbReference>
<feature type="signal peptide" evidence="1">
    <location>
        <begin position="1"/>
        <end position="23"/>
    </location>
</feature>
<comment type="caution">
    <text evidence="3">The sequence shown here is derived from an EMBL/GenBank/DDBJ whole genome shotgun (WGS) entry which is preliminary data.</text>
</comment>
<dbReference type="PANTHER" id="PTHR47353">
    <property type="entry name" value="THIOREDOXIN-LIKE PROTEIN HCF164, CHLOROPLASTIC"/>
    <property type="match status" value="1"/>
</dbReference>
<keyword evidence="1" id="KW-0732">Signal</keyword>
<proteinExistence type="predicted"/>